<sequence>MRREPGLAGRNRPPSTGAYTASMPSIRSMHCRPIDSGAAVLRRIAVCKRRTGSEPQCSFPCGAIRYRYCALRRIANRA</sequence>
<proteinExistence type="predicted"/>
<evidence type="ECO:0000313" key="3">
    <source>
        <dbReference type="Proteomes" id="UP000019460"/>
    </source>
</evidence>
<organism evidence="2 3">
    <name type="scientific">Imhoffiella purpurea</name>
    <dbReference type="NCBI Taxonomy" id="1249627"/>
    <lineage>
        <taxon>Bacteria</taxon>
        <taxon>Pseudomonadati</taxon>
        <taxon>Pseudomonadota</taxon>
        <taxon>Gammaproteobacteria</taxon>
        <taxon>Chromatiales</taxon>
        <taxon>Chromatiaceae</taxon>
        <taxon>Imhoffiella</taxon>
    </lineage>
</organism>
<accession>W9V5V2</accession>
<comment type="caution">
    <text evidence="2">The sequence shown here is derived from an EMBL/GenBank/DDBJ whole genome shotgun (WGS) entry which is preliminary data.</text>
</comment>
<feature type="compositionally biased region" description="Polar residues" evidence="1">
    <location>
        <begin position="13"/>
        <end position="22"/>
    </location>
</feature>
<dbReference type="Proteomes" id="UP000019460">
    <property type="component" value="Unassembled WGS sequence"/>
</dbReference>
<dbReference type="EMBL" id="AONC01000035">
    <property type="protein sequence ID" value="EXJ14908.1"/>
    <property type="molecule type" value="Genomic_DNA"/>
</dbReference>
<name>W9V5V2_9GAMM</name>
<reference evidence="2 3" key="1">
    <citation type="submission" date="2012-11" db="EMBL/GenBank/DDBJ databases">
        <title>Genome assembly of Thiorhodococcus sp. AK35.</title>
        <authorList>
            <person name="Nupur N."/>
            <person name="Khatri I."/>
            <person name="Subramanian S."/>
            <person name="Pinnaka A."/>
        </authorList>
    </citation>
    <scope>NUCLEOTIDE SEQUENCE [LARGE SCALE GENOMIC DNA]</scope>
    <source>
        <strain evidence="2 3">AK35</strain>
    </source>
</reference>
<evidence type="ECO:0000256" key="1">
    <source>
        <dbReference type="SAM" id="MobiDB-lite"/>
    </source>
</evidence>
<dbReference type="STRING" id="1249627.D779_2114"/>
<protein>
    <submittedName>
        <fullName evidence="2">Uncharacterized protein</fullName>
    </submittedName>
</protein>
<evidence type="ECO:0000313" key="2">
    <source>
        <dbReference type="EMBL" id="EXJ14908.1"/>
    </source>
</evidence>
<dbReference type="AlphaFoldDB" id="W9V5V2"/>
<feature type="region of interest" description="Disordered" evidence="1">
    <location>
        <begin position="1"/>
        <end position="22"/>
    </location>
</feature>
<keyword evidence="3" id="KW-1185">Reference proteome</keyword>
<gene>
    <name evidence="2" type="ORF">D779_2114</name>
</gene>